<organism evidence="2 3">
    <name type="scientific">Geodia barretti</name>
    <name type="common">Barrett's horny sponge</name>
    <dbReference type="NCBI Taxonomy" id="519541"/>
    <lineage>
        <taxon>Eukaryota</taxon>
        <taxon>Metazoa</taxon>
        <taxon>Porifera</taxon>
        <taxon>Demospongiae</taxon>
        <taxon>Heteroscleromorpha</taxon>
        <taxon>Tetractinellida</taxon>
        <taxon>Astrophorina</taxon>
        <taxon>Geodiidae</taxon>
        <taxon>Geodia</taxon>
    </lineage>
</organism>
<evidence type="ECO:0000313" key="3">
    <source>
        <dbReference type="Proteomes" id="UP001174909"/>
    </source>
</evidence>
<gene>
    <name evidence="2" type="ORF">GBAR_LOCUS24909</name>
</gene>
<feature type="region of interest" description="Disordered" evidence="1">
    <location>
        <begin position="30"/>
        <end position="53"/>
    </location>
</feature>
<dbReference type="AlphaFoldDB" id="A0AA35TD57"/>
<evidence type="ECO:0000256" key="1">
    <source>
        <dbReference type="SAM" id="MobiDB-lite"/>
    </source>
</evidence>
<dbReference type="Proteomes" id="UP001174909">
    <property type="component" value="Unassembled WGS sequence"/>
</dbReference>
<protein>
    <submittedName>
        <fullName evidence="2">Uncharacterized protein</fullName>
    </submittedName>
</protein>
<keyword evidence="3" id="KW-1185">Reference proteome</keyword>
<comment type="caution">
    <text evidence="2">The sequence shown here is derived from an EMBL/GenBank/DDBJ whole genome shotgun (WGS) entry which is preliminary data.</text>
</comment>
<reference evidence="2" key="1">
    <citation type="submission" date="2023-03" db="EMBL/GenBank/DDBJ databases">
        <authorList>
            <person name="Steffen K."/>
            <person name="Cardenas P."/>
        </authorList>
    </citation>
    <scope>NUCLEOTIDE SEQUENCE</scope>
</reference>
<evidence type="ECO:0000313" key="2">
    <source>
        <dbReference type="EMBL" id="CAI8045007.1"/>
    </source>
</evidence>
<accession>A0AA35TD57</accession>
<proteinExistence type="predicted"/>
<dbReference type="EMBL" id="CASHTH010003439">
    <property type="protein sequence ID" value="CAI8045007.1"/>
    <property type="molecule type" value="Genomic_DNA"/>
</dbReference>
<sequence>MSCTSVLRGLLGCRRRPLLGSLSGVGKDVVQDTTDKSLSRPNKGRPGSRFSDGNEVLYAHSAGPGEGDGTYRYLLGMNYWEQFSNALRNYFALACVADEWRARTVRPFTAHSRLYGLSNVYLDDHFNKSGPAHDLGLVLDLTSMDSVLMDAGLRPSASLAEMLKFR</sequence>
<name>A0AA35TD57_GEOBA</name>